<evidence type="ECO:0000256" key="3">
    <source>
        <dbReference type="ARBA" id="ARBA00022598"/>
    </source>
</evidence>
<comment type="subcellular location">
    <subcellularLocation>
        <location evidence="9">Cytoplasm</location>
    </subcellularLocation>
</comment>
<dbReference type="Gene3D" id="1.10.730.10">
    <property type="entry name" value="Isoleucyl-tRNA Synthetase, Domain 1"/>
    <property type="match status" value="1"/>
</dbReference>
<dbReference type="PANTHER" id="PTHR43740">
    <property type="entry name" value="LEUCYL-TRNA SYNTHETASE"/>
    <property type="match status" value="1"/>
</dbReference>
<dbReference type="SUPFAM" id="SSF52374">
    <property type="entry name" value="Nucleotidylyl transferase"/>
    <property type="match status" value="1"/>
</dbReference>
<dbReference type="FunFam" id="3.40.50.620:FF:000003">
    <property type="entry name" value="Leucine--tRNA ligase"/>
    <property type="match status" value="1"/>
</dbReference>
<evidence type="ECO:0000256" key="10">
    <source>
        <dbReference type="RuleBase" id="RU363039"/>
    </source>
</evidence>
<evidence type="ECO:0000313" key="15">
    <source>
        <dbReference type="EMBL" id="RII00794.1"/>
    </source>
</evidence>
<dbReference type="InterPro" id="IPR009080">
    <property type="entry name" value="tRNAsynth_Ia_anticodon-bd"/>
</dbReference>
<dbReference type="Gene3D" id="3.10.20.590">
    <property type="match status" value="1"/>
</dbReference>
<name>A0A399FX43_UNCN2</name>
<evidence type="ECO:0000256" key="4">
    <source>
        <dbReference type="ARBA" id="ARBA00022741"/>
    </source>
</evidence>
<dbReference type="InterPro" id="IPR013155">
    <property type="entry name" value="M/V/L/I-tRNA-synth_anticd-bd"/>
</dbReference>
<dbReference type="InterPro" id="IPR002302">
    <property type="entry name" value="Leu-tRNA-ligase"/>
</dbReference>
<comment type="catalytic activity">
    <reaction evidence="8 9">
        <text>tRNA(Leu) + L-leucine + ATP = L-leucyl-tRNA(Leu) + AMP + diphosphate</text>
        <dbReference type="Rhea" id="RHEA:11688"/>
        <dbReference type="Rhea" id="RHEA-COMP:9613"/>
        <dbReference type="Rhea" id="RHEA-COMP:9622"/>
        <dbReference type="ChEBI" id="CHEBI:30616"/>
        <dbReference type="ChEBI" id="CHEBI:33019"/>
        <dbReference type="ChEBI" id="CHEBI:57427"/>
        <dbReference type="ChEBI" id="CHEBI:78442"/>
        <dbReference type="ChEBI" id="CHEBI:78494"/>
        <dbReference type="ChEBI" id="CHEBI:456215"/>
        <dbReference type="EC" id="6.1.1.4"/>
    </reaction>
</comment>
<feature type="binding site" evidence="9">
    <location>
        <position position="582"/>
    </location>
    <ligand>
        <name>ATP</name>
        <dbReference type="ChEBI" id="CHEBI:30616"/>
    </ligand>
</feature>
<evidence type="ECO:0000259" key="11">
    <source>
        <dbReference type="Pfam" id="PF00133"/>
    </source>
</evidence>
<dbReference type="GO" id="GO:0002161">
    <property type="term" value="F:aminoacyl-tRNA deacylase activity"/>
    <property type="evidence" value="ECO:0007669"/>
    <property type="project" value="InterPro"/>
</dbReference>
<evidence type="ECO:0000256" key="2">
    <source>
        <dbReference type="ARBA" id="ARBA00022490"/>
    </source>
</evidence>
<keyword evidence="3 9" id="KW-0436">Ligase</keyword>
<dbReference type="GO" id="GO:0004823">
    <property type="term" value="F:leucine-tRNA ligase activity"/>
    <property type="evidence" value="ECO:0007669"/>
    <property type="project" value="UniProtKB-UniRule"/>
</dbReference>
<evidence type="ECO:0000259" key="14">
    <source>
        <dbReference type="Pfam" id="PF13603"/>
    </source>
</evidence>
<dbReference type="Pfam" id="PF09334">
    <property type="entry name" value="tRNA-synt_1g"/>
    <property type="match status" value="1"/>
</dbReference>
<dbReference type="PANTHER" id="PTHR43740:SF2">
    <property type="entry name" value="LEUCINE--TRNA LIGASE, MITOCHONDRIAL"/>
    <property type="match status" value="1"/>
</dbReference>
<feature type="domain" description="Methionyl/Valyl/Leucyl/Isoleucyl-tRNA synthetase anticodon-binding" evidence="12">
    <location>
        <begin position="658"/>
        <end position="773"/>
    </location>
</feature>
<dbReference type="GO" id="GO:0006429">
    <property type="term" value="P:leucyl-tRNA aminoacylation"/>
    <property type="evidence" value="ECO:0007669"/>
    <property type="project" value="UniProtKB-UniRule"/>
</dbReference>
<sequence length="808" mass="93599">MYPFKEIEAKWQRRWEESGTHRIDTSHPERHKYYCLVMFNYPSSDKLHIGHWYNYGPTDTWARYKKMQGFRVFEPMGYDAFGLPAENYAIEKGVHPAHSTAENIKQIRQQLKAIGAMYDFEDKEIDTSSPQYYRWTQWLFLKLYKNGLAYRKKAPVNWCPKCHTVLANEQVIDGRCERCSSAVTKKDLVQWFFKITRYADALLHGYKKIDWPEKTVLMQKNWIGRSEGVEMSFFVERSSKTIDVFTTRADTLFGVTYLVLAPEYPLVNELTVHSRKEKVAAYVEEAKMETEIERASIIREKTGIFTGSYATHPLSGERIPIWIADYVLTSYGTGAVMAVPAHDQRDFEFAKKFNLPIRQVIVPEKAPNNEQAYTGEGKMVNSGSFNELLSRDGRERIADCLEKEGKGKRKINYRLRDWLISRQRYWGAPIPIIYCKSCGEVPVSEDDLPVLLPSEIDLKKTHGSGESPLSSIPDFVNTPCPQCGKKARREVDTMDTFVCSSWYYLRFPSPHYEKGAFDPKAVKNWLPVDHYVGGAEHAVLHLLYARFITRALYDLKLIHFDEPFMRLVHQGVITNKGVKMSKSRGNVVNPDALINQYGSDVLRMYLMFMGPYEEGGEWNDNGIRGISRFLTRIWKMASEDCHHQKITANSQELKRIKHHTIKRVTAEMERFHFNTAISALMEYVNYLAKARRQIVLSDWQKEMETLFLLIAPFAPHLGEELWTMAGHKRSVFDERWLSYDRTALEEEEVTVIIQVNGRVRGRITLPANSSEEVLRENALNDKRIQKWLAGKEVKKVIVARGKLVNIVI</sequence>
<keyword evidence="6 9" id="KW-0648">Protein biosynthesis</keyword>
<comment type="caution">
    <text evidence="9">Lacks conserved residue(s) required for the propagation of feature annotation.</text>
</comment>
<protein>
    <recommendedName>
        <fullName evidence="9">Leucine--tRNA ligase</fullName>
        <ecNumber evidence="9">6.1.1.4</ecNumber>
    </recommendedName>
    <alternativeName>
        <fullName evidence="9">Leucyl-tRNA synthetase</fullName>
        <shortName evidence="9">LeuRS</shortName>
    </alternativeName>
</protein>
<dbReference type="Pfam" id="PF13603">
    <property type="entry name" value="tRNA-synt_1_2"/>
    <property type="match status" value="1"/>
</dbReference>
<dbReference type="GO" id="GO:0005829">
    <property type="term" value="C:cytosol"/>
    <property type="evidence" value="ECO:0007669"/>
    <property type="project" value="TreeGrafter"/>
</dbReference>
<comment type="caution">
    <text evidence="15">The sequence shown here is derived from an EMBL/GenBank/DDBJ whole genome shotgun (WGS) entry which is preliminary data.</text>
</comment>
<feature type="domain" description="Aminoacyl-tRNA synthetase class Ia" evidence="11">
    <location>
        <begin position="415"/>
        <end position="611"/>
    </location>
</feature>
<dbReference type="NCBIfam" id="TIGR00396">
    <property type="entry name" value="leuS_bact"/>
    <property type="match status" value="1"/>
</dbReference>
<dbReference type="GO" id="GO:0005524">
    <property type="term" value="F:ATP binding"/>
    <property type="evidence" value="ECO:0007669"/>
    <property type="project" value="UniProtKB-UniRule"/>
</dbReference>
<evidence type="ECO:0000256" key="6">
    <source>
        <dbReference type="ARBA" id="ARBA00022917"/>
    </source>
</evidence>
<keyword evidence="4 9" id="KW-0547">Nucleotide-binding</keyword>
<dbReference type="Pfam" id="PF00133">
    <property type="entry name" value="tRNA-synt_1"/>
    <property type="match status" value="1"/>
</dbReference>
<dbReference type="FunFam" id="3.40.50.620:FF:000056">
    <property type="entry name" value="Leucine--tRNA ligase"/>
    <property type="match status" value="1"/>
</dbReference>
<evidence type="ECO:0000256" key="7">
    <source>
        <dbReference type="ARBA" id="ARBA00023146"/>
    </source>
</evidence>
<evidence type="ECO:0000256" key="5">
    <source>
        <dbReference type="ARBA" id="ARBA00022840"/>
    </source>
</evidence>
<dbReference type="Proteomes" id="UP000266287">
    <property type="component" value="Unassembled WGS sequence"/>
</dbReference>
<feature type="domain" description="Methionyl/Leucyl tRNA synthetase" evidence="13">
    <location>
        <begin position="44"/>
        <end position="187"/>
    </location>
</feature>
<evidence type="ECO:0000313" key="16">
    <source>
        <dbReference type="Proteomes" id="UP000266287"/>
    </source>
</evidence>
<evidence type="ECO:0000256" key="9">
    <source>
        <dbReference type="HAMAP-Rule" id="MF_00049"/>
    </source>
</evidence>
<reference evidence="15 16" key="1">
    <citation type="submission" date="2018-08" db="EMBL/GenBank/DDBJ databases">
        <title>Draft genome of candidate division NPL-UPA2 bacterium Unc8 that adapted to ultra-basic serpentinizing groundwater.</title>
        <authorList>
            <person name="Ishii S."/>
            <person name="Suzuki S."/>
            <person name="Nealson K.H."/>
        </authorList>
    </citation>
    <scope>NUCLEOTIDE SEQUENCE [LARGE SCALE GENOMIC DNA]</scope>
    <source>
        <strain evidence="15">Unc8</strain>
    </source>
</reference>
<dbReference type="HAMAP" id="MF_00049_B">
    <property type="entry name" value="Leu_tRNA_synth_B"/>
    <property type="match status" value="1"/>
</dbReference>
<proteinExistence type="inferred from homology"/>
<dbReference type="FunFam" id="1.10.730.10:FF:000011">
    <property type="entry name" value="Leucine--tRNA ligase chloroplastic/mitochondrial"/>
    <property type="match status" value="1"/>
</dbReference>
<feature type="short sequence motif" description="'KMSKS' region" evidence="9">
    <location>
        <begin position="579"/>
        <end position="583"/>
    </location>
</feature>
<keyword evidence="7 9" id="KW-0030">Aminoacyl-tRNA synthetase</keyword>
<dbReference type="AlphaFoldDB" id="A0A399FX43"/>
<dbReference type="InterPro" id="IPR009008">
    <property type="entry name" value="Val/Leu/Ile-tRNA-synth_edit"/>
</dbReference>
<comment type="similarity">
    <text evidence="1 9 10">Belongs to the class-I aminoacyl-tRNA synthetase family.</text>
</comment>
<dbReference type="InterPro" id="IPR025709">
    <property type="entry name" value="Leu_tRNA-synth_edit"/>
</dbReference>
<evidence type="ECO:0000256" key="8">
    <source>
        <dbReference type="ARBA" id="ARBA00047469"/>
    </source>
</evidence>
<gene>
    <name evidence="9" type="primary">leuS</name>
    <name evidence="15" type="ORF">B9J77_01165</name>
</gene>
<evidence type="ECO:0000259" key="13">
    <source>
        <dbReference type="Pfam" id="PF09334"/>
    </source>
</evidence>
<dbReference type="SUPFAM" id="SSF50677">
    <property type="entry name" value="ValRS/IleRS/LeuRS editing domain"/>
    <property type="match status" value="1"/>
</dbReference>
<dbReference type="CDD" id="cd07958">
    <property type="entry name" value="Anticodon_Ia_Leu_BEm"/>
    <property type="match status" value="1"/>
</dbReference>
<evidence type="ECO:0000259" key="12">
    <source>
        <dbReference type="Pfam" id="PF08264"/>
    </source>
</evidence>
<dbReference type="Gene3D" id="3.40.50.620">
    <property type="entry name" value="HUPs"/>
    <property type="match status" value="2"/>
</dbReference>
<keyword evidence="5 9" id="KW-0067">ATP-binding</keyword>
<keyword evidence="2 9" id="KW-0963">Cytoplasm</keyword>
<organism evidence="15 16">
    <name type="scientific">candidate division NPL-UPA2 bacterium Unc8</name>
    <dbReference type="NCBI Taxonomy" id="1980939"/>
    <lineage>
        <taxon>Bacteria</taxon>
    </lineage>
</organism>
<dbReference type="EC" id="6.1.1.4" evidence="9"/>
<feature type="domain" description="Leucyl-tRNA synthetase editing" evidence="14">
    <location>
        <begin position="220"/>
        <end position="401"/>
    </location>
</feature>
<dbReference type="SUPFAM" id="SSF47323">
    <property type="entry name" value="Anticodon-binding domain of a subclass of class I aminoacyl-tRNA synthetases"/>
    <property type="match status" value="1"/>
</dbReference>
<dbReference type="InterPro" id="IPR015413">
    <property type="entry name" value="Methionyl/Leucyl_tRNA_Synth"/>
</dbReference>
<dbReference type="PRINTS" id="PR00985">
    <property type="entry name" value="TRNASYNTHLEU"/>
</dbReference>
<dbReference type="InterPro" id="IPR002300">
    <property type="entry name" value="aa-tRNA-synth_Ia"/>
</dbReference>
<accession>A0A399FX43</accession>
<dbReference type="CDD" id="cd00812">
    <property type="entry name" value="LeuRS_core"/>
    <property type="match status" value="1"/>
</dbReference>
<evidence type="ECO:0000256" key="1">
    <source>
        <dbReference type="ARBA" id="ARBA00005594"/>
    </source>
</evidence>
<dbReference type="InterPro" id="IPR014729">
    <property type="entry name" value="Rossmann-like_a/b/a_fold"/>
</dbReference>
<dbReference type="EMBL" id="NDHY01000002">
    <property type="protein sequence ID" value="RII00794.1"/>
    <property type="molecule type" value="Genomic_DNA"/>
</dbReference>
<dbReference type="Pfam" id="PF08264">
    <property type="entry name" value="Anticodon_1"/>
    <property type="match status" value="1"/>
</dbReference>